<evidence type="ECO:0000313" key="2">
    <source>
        <dbReference type="EMBL" id="HJE39520.1"/>
    </source>
</evidence>
<evidence type="ECO:0000259" key="1">
    <source>
        <dbReference type="Pfam" id="PF01610"/>
    </source>
</evidence>
<dbReference type="EMBL" id="DYXT01000037">
    <property type="protein sequence ID" value="HJE39520.1"/>
    <property type="molecule type" value="Genomic_DNA"/>
</dbReference>
<dbReference type="InterPro" id="IPR002560">
    <property type="entry name" value="Transposase_DDE"/>
</dbReference>
<protein>
    <submittedName>
        <fullName evidence="2">Transposase</fullName>
    </submittedName>
</protein>
<proteinExistence type="predicted"/>
<dbReference type="AlphaFoldDB" id="A0A921JI85"/>
<dbReference type="InterPro" id="IPR047951">
    <property type="entry name" value="Transpos_ISL3"/>
</dbReference>
<dbReference type="PANTHER" id="PTHR33498">
    <property type="entry name" value="TRANSPOSASE FOR INSERTION SEQUENCE ELEMENT IS1557"/>
    <property type="match status" value="1"/>
</dbReference>
<accession>A0A921JI85</accession>
<dbReference type="Pfam" id="PF01610">
    <property type="entry name" value="DDE_Tnp_ISL3"/>
    <property type="match status" value="1"/>
</dbReference>
<feature type="domain" description="Transposase IS204/IS1001/IS1096/IS1165 DDE" evidence="1">
    <location>
        <begin position="51"/>
        <end position="316"/>
    </location>
</feature>
<dbReference type="PANTHER" id="PTHR33498:SF1">
    <property type="entry name" value="TRANSPOSASE FOR INSERTION SEQUENCE ELEMENT IS1557"/>
    <property type="match status" value="1"/>
</dbReference>
<name>A0A921JI85_9BACT</name>
<reference evidence="2" key="1">
    <citation type="journal article" date="2021" name="PeerJ">
        <title>Extensive microbial diversity within the chicken gut microbiome revealed by metagenomics and culture.</title>
        <authorList>
            <person name="Gilroy R."/>
            <person name="Ravi A."/>
            <person name="Getino M."/>
            <person name="Pursley I."/>
            <person name="Horton D.L."/>
            <person name="Alikhan N.F."/>
            <person name="Baker D."/>
            <person name="Gharbi K."/>
            <person name="Hall N."/>
            <person name="Watson M."/>
            <person name="Adriaenssens E.M."/>
            <person name="Foster-Nyarko E."/>
            <person name="Jarju S."/>
            <person name="Secka A."/>
            <person name="Antonio M."/>
            <person name="Oren A."/>
            <person name="Chaudhuri R.R."/>
            <person name="La Ragione R."/>
            <person name="Hildebrand F."/>
            <person name="Pallen M.J."/>
        </authorList>
    </citation>
    <scope>NUCLEOTIDE SEQUENCE</scope>
    <source>
        <strain evidence="2">4100</strain>
    </source>
</reference>
<organism evidence="2 3">
    <name type="scientific">Candidatus Amulumruptor caecigallinarius</name>
    <dbReference type="NCBI Taxonomy" id="2109911"/>
    <lineage>
        <taxon>Bacteria</taxon>
        <taxon>Pseudomonadati</taxon>
        <taxon>Bacteroidota</taxon>
        <taxon>Bacteroidia</taxon>
        <taxon>Bacteroidales</taxon>
        <taxon>Muribaculaceae</taxon>
        <taxon>Candidatus Amulumruptor</taxon>
    </lineage>
</organism>
<dbReference type="Proteomes" id="UP000711407">
    <property type="component" value="Unassembled WGS sequence"/>
</dbReference>
<comment type="caution">
    <text evidence="2">The sequence shown here is derived from an EMBL/GenBank/DDBJ whole genome shotgun (WGS) entry which is preliminary data.</text>
</comment>
<sequence>MPIVTIAGLHGVNGRSFTRLYKERLSGYREWKQPAHAEEYVLHGSNIGEDLSIDETSLSNGEVCTVVTNKAAKGRKGALVAMVRGVASDNVIEKLGLLGLSRRRKVKTVTADLSGSMKYIASKAFPSAQQVSDRFHVQQLMSRAIDDMRIELRWDVIKAENERIRTCRQQKLQYRPKIEANGETLRQIMARSKHIMTRDMSKWNDTQRKRAEILFGRYPRLETAYNLSMKLTGIYNERITAPVARLKLARWYDELERFDPVRFKTVIDTFTTHSDTITNYFNYRLTNASAESFNAKIKDLRRQFRGINDTAFFLFRLSALYG</sequence>
<evidence type="ECO:0000313" key="3">
    <source>
        <dbReference type="Proteomes" id="UP000711407"/>
    </source>
</evidence>
<gene>
    <name evidence="2" type="ORF">K8V47_07185</name>
</gene>
<reference evidence="2" key="2">
    <citation type="submission" date="2021-09" db="EMBL/GenBank/DDBJ databases">
        <authorList>
            <person name="Gilroy R."/>
        </authorList>
    </citation>
    <scope>NUCLEOTIDE SEQUENCE</scope>
    <source>
        <strain evidence="2">4100</strain>
    </source>
</reference>